<dbReference type="PANTHER" id="PTHR42679:SF2">
    <property type="entry name" value="S-METHYL-5'-THIOADENOSINE PHOSPHORYLASE"/>
    <property type="match status" value="1"/>
</dbReference>
<comment type="catalytic activity">
    <reaction evidence="3">
        <text>a purine D-ribonucleoside + phosphate = a purine nucleobase + alpha-D-ribose 1-phosphate</text>
        <dbReference type="Rhea" id="RHEA:19805"/>
        <dbReference type="ChEBI" id="CHEBI:26386"/>
        <dbReference type="ChEBI" id="CHEBI:43474"/>
        <dbReference type="ChEBI" id="CHEBI:57720"/>
        <dbReference type="ChEBI" id="CHEBI:142355"/>
        <dbReference type="EC" id="2.4.2.1"/>
    </reaction>
</comment>
<reference evidence="5 6" key="1">
    <citation type="submission" date="2017-05" db="EMBL/GenBank/DDBJ databases">
        <authorList>
            <person name="Varghese N."/>
            <person name="Submissions S."/>
        </authorList>
    </citation>
    <scope>NUCLEOTIDE SEQUENCE [LARGE SCALE GENOMIC DNA]</scope>
    <source>
        <strain evidence="5 6">DSM 15522</strain>
    </source>
</reference>
<keyword evidence="3" id="KW-0660">Purine salvage</keyword>
<dbReference type="InterPro" id="IPR000845">
    <property type="entry name" value="Nucleoside_phosphorylase_d"/>
</dbReference>
<dbReference type="HAMAP" id="MF_01963">
    <property type="entry name" value="MTAP"/>
    <property type="match status" value="1"/>
</dbReference>
<dbReference type="InterPro" id="IPR035994">
    <property type="entry name" value="Nucleoside_phosphorylase_sf"/>
</dbReference>
<comment type="pathway">
    <text evidence="3">Purine metabolism; purine nucleoside salvage.</text>
</comment>
<evidence type="ECO:0000256" key="2">
    <source>
        <dbReference type="ARBA" id="ARBA00022679"/>
    </source>
</evidence>
<dbReference type="EC" id="2.4.2.1" evidence="3"/>
<comment type="caution">
    <text evidence="3">Lacks conserved residue(s) required for the propagation of feature annotation.</text>
</comment>
<dbReference type="SUPFAM" id="SSF53167">
    <property type="entry name" value="Purine and uridine phosphorylases"/>
    <property type="match status" value="1"/>
</dbReference>
<dbReference type="Pfam" id="PF01048">
    <property type="entry name" value="PNP_UDP_1"/>
    <property type="match status" value="1"/>
</dbReference>
<comment type="similarity">
    <text evidence="3">Belongs to the PNP/MTAP phosphorylase family. MTAP subfamily.</text>
</comment>
<dbReference type="EMBL" id="FXUB01000001">
    <property type="protein sequence ID" value="SMP08877.1"/>
    <property type="molecule type" value="Genomic_DNA"/>
</dbReference>
<sequence>MDKVLVIGGSGAYFLEKESFGKVLEVKRFDTPFGISNPVYTIRHEDGFDFFFLSRHGEKDYDVTAPFVNYRANIYTAKFLGVGRIFAWTGPGSLREDFRPGDYVIPSDLLDFTKGRKSTFFENGGLGFVRQSPVFCPQISDLVREVFAELNLPFHFGGTYVCTEGPRLETPAEIRAFKRLGGDLVGMTLVPEVFLAKELEICYGAVCYVTNYAEGVKNYDFKAGVLFEGMLPPRDKEKVDMAVERFPQIVKRLVLKLVREERTCPCGSLMERYRKKGKIGEDWREWIFKL</sequence>
<keyword evidence="2 3" id="KW-0808">Transferase</keyword>
<keyword evidence="1 3" id="KW-0328">Glycosyltransferase</keyword>
<feature type="binding site" evidence="3">
    <location>
        <position position="188"/>
    </location>
    <ligand>
        <name>phosphate</name>
        <dbReference type="ChEBI" id="CHEBI:43474"/>
    </ligand>
</feature>
<feature type="domain" description="Nucleoside phosphorylase" evidence="4">
    <location>
        <begin position="4"/>
        <end position="253"/>
    </location>
</feature>
<dbReference type="InterPro" id="IPR010044">
    <property type="entry name" value="MTAP"/>
</dbReference>
<evidence type="ECO:0000259" key="4">
    <source>
        <dbReference type="Pfam" id="PF01048"/>
    </source>
</evidence>
<accession>A0ABY1NGJ8</accession>
<evidence type="ECO:0000256" key="1">
    <source>
        <dbReference type="ARBA" id="ARBA00022676"/>
    </source>
</evidence>
<gene>
    <name evidence="5" type="ORF">SAMN06265339_0661</name>
</gene>
<feature type="binding site" evidence="3">
    <location>
        <begin position="211"/>
        <end position="213"/>
    </location>
    <ligand>
        <name>substrate</name>
    </ligand>
</feature>
<proteinExistence type="inferred from homology"/>
<feature type="site" description="Important for substrate specificity" evidence="3">
    <location>
        <position position="236"/>
    </location>
</feature>
<name>A0ABY1NGJ8_9BACT</name>
<evidence type="ECO:0000313" key="5">
    <source>
        <dbReference type="EMBL" id="SMP08877.1"/>
    </source>
</evidence>
<feature type="binding site" evidence="3">
    <location>
        <position position="10"/>
    </location>
    <ligand>
        <name>phosphate</name>
        <dbReference type="ChEBI" id="CHEBI:43474"/>
    </ligand>
</feature>
<feature type="binding site" evidence="3">
    <location>
        <position position="187"/>
    </location>
    <ligand>
        <name>substrate</name>
    </ligand>
</feature>
<comment type="function">
    <text evidence="3">Purine nucleoside phosphorylase which is highly specific for 6-oxopurine nucleosides. Cleaves guanosine or inosine to respective bases and sugar-1-phosphate molecules. Involved in purine salvage.</text>
</comment>
<feature type="binding site" evidence="3">
    <location>
        <begin position="55"/>
        <end position="56"/>
    </location>
    <ligand>
        <name>phosphate</name>
        <dbReference type="ChEBI" id="CHEBI:43474"/>
    </ligand>
</feature>
<evidence type="ECO:0000313" key="6">
    <source>
        <dbReference type="Proteomes" id="UP001157911"/>
    </source>
</evidence>
<evidence type="ECO:0000256" key="3">
    <source>
        <dbReference type="HAMAP-Rule" id="MF_01963"/>
    </source>
</evidence>
<comment type="miscellaneous">
    <text evidence="3">Although this enzyme belongs to the family of MTA phosphorylases based on sequence homology, it has been shown that conserved amino acid substitutions in the substrate binding pocket convert the substrate specificity of this enzyme from 6-aminopurines to 6-oxopurines.</text>
</comment>
<dbReference type="PANTHER" id="PTHR42679">
    <property type="entry name" value="S-METHYL-5'-THIOADENOSINE PHOSPHORYLASE"/>
    <property type="match status" value="1"/>
</dbReference>
<dbReference type="RefSeq" id="WP_283400154.1">
    <property type="nucleotide sequence ID" value="NZ_FXUB01000001.1"/>
</dbReference>
<organism evidence="5 6">
    <name type="scientific">Desulfurobacterium pacificum</name>
    <dbReference type="NCBI Taxonomy" id="240166"/>
    <lineage>
        <taxon>Bacteria</taxon>
        <taxon>Pseudomonadati</taxon>
        <taxon>Aquificota</taxon>
        <taxon>Aquificia</taxon>
        <taxon>Desulfurobacteriales</taxon>
        <taxon>Desulfurobacteriaceae</taxon>
        <taxon>Desulfurobacterium</taxon>
    </lineage>
</organism>
<dbReference type="Gene3D" id="3.40.50.1580">
    <property type="entry name" value="Nucleoside phosphorylase domain"/>
    <property type="match status" value="1"/>
</dbReference>
<protein>
    <recommendedName>
        <fullName evidence="3">Probable 6-oxopurine nucleoside phosphorylase</fullName>
        <ecNumber evidence="3">2.4.2.1</ecNumber>
    </recommendedName>
    <alternativeName>
        <fullName evidence="3">Purine nucleoside phosphorylase</fullName>
        <shortName evidence="3">PNP</shortName>
    </alternativeName>
</protein>
<keyword evidence="6" id="KW-1185">Reference proteome</keyword>
<dbReference type="Proteomes" id="UP001157911">
    <property type="component" value="Unassembled WGS sequence"/>
</dbReference>
<comment type="caution">
    <text evidence="5">The sequence shown here is derived from an EMBL/GenBank/DDBJ whole genome shotgun (WGS) entry which is preliminary data.</text>
</comment>
<comment type="subunit">
    <text evidence="3">Homohexamer. Dimer of a homotrimer.</text>
</comment>
<feature type="site" description="Important for substrate specificity" evidence="3">
    <location>
        <position position="169"/>
    </location>
</feature>
<dbReference type="CDD" id="cd09010">
    <property type="entry name" value="MTAP_SsMTAPII_like_MTIP"/>
    <property type="match status" value="1"/>
</dbReference>